<feature type="transmembrane region" description="Helical" evidence="5">
    <location>
        <begin position="23"/>
        <end position="45"/>
    </location>
</feature>
<keyword evidence="7" id="KW-1185">Reference proteome</keyword>
<dbReference type="RefSeq" id="WP_346784810.1">
    <property type="nucleotide sequence ID" value="NZ_JBDLBR010000003.1"/>
</dbReference>
<feature type="transmembrane region" description="Helical" evidence="5">
    <location>
        <begin position="194"/>
        <end position="219"/>
    </location>
</feature>
<evidence type="ECO:0000256" key="3">
    <source>
        <dbReference type="ARBA" id="ARBA00022989"/>
    </source>
</evidence>
<evidence type="ECO:0000256" key="4">
    <source>
        <dbReference type="ARBA" id="ARBA00023136"/>
    </source>
</evidence>
<feature type="transmembrane region" description="Helical" evidence="5">
    <location>
        <begin position="134"/>
        <end position="161"/>
    </location>
</feature>
<sequence>MAVFFTSLALGFGQMFQGAVLRLLLKSAALTLLIFAVLAGLGWYAVDWLLTVAGLGDRLFTGAGALRGVASAVLALIGAWLLWRIVAMAVIQFYADEIVLAVERRHYPEAAAQARELPVSMQLRQALRGARRALLSNLIAAPFALALAFTGIGTALLFWAVNAWLLGRELQDMVWLRHTHLAGEQAPVSGSARLALGGVVAALMLVPFVNFLAPVLGAASATHLVHRAQAARVHKGFR</sequence>
<dbReference type="EMBL" id="JBDLBR010000003">
    <property type="protein sequence ID" value="MEN7537348.1"/>
    <property type="molecule type" value="Genomic_DNA"/>
</dbReference>
<keyword evidence="3 5" id="KW-1133">Transmembrane helix</keyword>
<proteinExistence type="predicted"/>
<gene>
    <name evidence="6" type="ORF">ABDJ38_09210</name>
</gene>
<feature type="transmembrane region" description="Helical" evidence="5">
    <location>
        <begin position="65"/>
        <end position="83"/>
    </location>
</feature>
<accession>A0ABV0CWV1</accession>
<comment type="subcellular location">
    <subcellularLocation>
        <location evidence="1">Membrane</location>
        <topology evidence="1">Multi-pass membrane protein</topology>
    </subcellularLocation>
</comment>
<evidence type="ECO:0000313" key="6">
    <source>
        <dbReference type="EMBL" id="MEN7537348.1"/>
    </source>
</evidence>
<protein>
    <submittedName>
        <fullName evidence="6">EI24 domain-containing protein</fullName>
    </submittedName>
</protein>
<keyword evidence="2 5" id="KW-0812">Transmembrane</keyword>
<comment type="caution">
    <text evidence="6">The sequence shown here is derived from an EMBL/GenBank/DDBJ whole genome shotgun (WGS) entry which is preliminary data.</text>
</comment>
<evidence type="ECO:0000256" key="2">
    <source>
        <dbReference type="ARBA" id="ARBA00022692"/>
    </source>
</evidence>
<evidence type="ECO:0000256" key="1">
    <source>
        <dbReference type="ARBA" id="ARBA00004141"/>
    </source>
</evidence>
<organism evidence="6 7">
    <name type="scientific">Aurantiacibacter flavus</name>
    <dbReference type="NCBI Taxonomy" id="3145232"/>
    <lineage>
        <taxon>Bacteria</taxon>
        <taxon>Pseudomonadati</taxon>
        <taxon>Pseudomonadota</taxon>
        <taxon>Alphaproteobacteria</taxon>
        <taxon>Sphingomonadales</taxon>
        <taxon>Erythrobacteraceae</taxon>
        <taxon>Aurantiacibacter</taxon>
    </lineage>
</organism>
<dbReference type="Proteomes" id="UP001484535">
    <property type="component" value="Unassembled WGS sequence"/>
</dbReference>
<name>A0ABV0CWV1_9SPHN</name>
<dbReference type="InterPro" id="IPR059112">
    <property type="entry name" value="CysZ/EI24"/>
</dbReference>
<reference evidence="6 7" key="1">
    <citation type="submission" date="2024-05" db="EMBL/GenBank/DDBJ databases">
        <authorList>
            <person name="Park S."/>
        </authorList>
    </citation>
    <scope>NUCLEOTIDE SEQUENCE [LARGE SCALE GENOMIC DNA]</scope>
    <source>
        <strain evidence="6 7">DGU5</strain>
    </source>
</reference>
<keyword evidence="4 5" id="KW-0472">Membrane</keyword>
<dbReference type="Pfam" id="PF07264">
    <property type="entry name" value="EI24"/>
    <property type="match status" value="1"/>
</dbReference>
<evidence type="ECO:0000256" key="5">
    <source>
        <dbReference type="SAM" id="Phobius"/>
    </source>
</evidence>
<evidence type="ECO:0000313" key="7">
    <source>
        <dbReference type="Proteomes" id="UP001484535"/>
    </source>
</evidence>